<evidence type="ECO:0000313" key="11">
    <source>
        <dbReference type="EMBL" id="MFC4059960.1"/>
    </source>
</evidence>
<comment type="caution">
    <text evidence="11">The sequence shown here is derived from an EMBL/GenBank/DDBJ whole genome shotgun (WGS) entry which is preliminary data.</text>
</comment>
<feature type="transmembrane region" description="Helical" evidence="10">
    <location>
        <begin position="227"/>
        <end position="249"/>
    </location>
</feature>
<evidence type="ECO:0000256" key="4">
    <source>
        <dbReference type="ARBA" id="ARBA00022519"/>
    </source>
</evidence>
<protein>
    <submittedName>
        <fullName evidence="11">Branched-chain amino acid ABC transporter permease</fullName>
    </submittedName>
</protein>
<evidence type="ECO:0000256" key="10">
    <source>
        <dbReference type="SAM" id="Phobius"/>
    </source>
</evidence>
<feature type="transmembrane region" description="Helical" evidence="10">
    <location>
        <begin position="186"/>
        <end position="207"/>
    </location>
</feature>
<keyword evidence="5 10" id="KW-0812">Transmembrane</keyword>
<evidence type="ECO:0000256" key="2">
    <source>
        <dbReference type="ARBA" id="ARBA00022448"/>
    </source>
</evidence>
<feature type="transmembrane region" description="Helical" evidence="10">
    <location>
        <begin position="140"/>
        <end position="157"/>
    </location>
</feature>
<keyword evidence="12" id="KW-1185">Reference proteome</keyword>
<dbReference type="PANTHER" id="PTHR11795:SF371">
    <property type="entry name" value="HIGH-AFFINITY BRANCHED-CHAIN AMINO ACID TRANSPORT SYSTEM PERMEASE PROTEIN LIVH"/>
    <property type="match status" value="1"/>
</dbReference>
<dbReference type="PANTHER" id="PTHR11795">
    <property type="entry name" value="BRANCHED-CHAIN AMINO ACID TRANSPORT SYSTEM PERMEASE PROTEIN LIVH"/>
    <property type="match status" value="1"/>
</dbReference>
<evidence type="ECO:0000313" key="12">
    <source>
        <dbReference type="Proteomes" id="UP001595850"/>
    </source>
</evidence>
<evidence type="ECO:0000256" key="1">
    <source>
        <dbReference type="ARBA" id="ARBA00004651"/>
    </source>
</evidence>
<proteinExistence type="inferred from homology"/>
<comment type="similarity">
    <text evidence="9">Belongs to the binding-protein-dependent transport system permease family. LivHM subfamily.</text>
</comment>
<evidence type="ECO:0000256" key="3">
    <source>
        <dbReference type="ARBA" id="ARBA00022475"/>
    </source>
</evidence>
<evidence type="ECO:0000256" key="8">
    <source>
        <dbReference type="ARBA" id="ARBA00023136"/>
    </source>
</evidence>
<feature type="transmembrane region" description="Helical" evidence="10">
    <location>
        <begin position="80"/>
        <end position="106"/>
    </location>
</feature>
<comment type="subcellular location">
    <subcellularLocation>
        <location evidence="1">Cell membrane</location>
        <topology evidence="1">Multi-pass membrane protein</topology>
    </subcellularLocation>
</comment>
<evidence type="ECO:0000256" key="9">
    <source>
        <dbReference type="ARBA" id="ARBA00037998"/>
    </source>
</evidence>
<feature type="transmembrane region" description="Helical" evidence="10">
    <location>
        <begin position="256"/>
        <end position="276"/>
    </location>
</feature>
<dbReference type="Pfam" id="PF02653">
    <property type="entry name" value="BPD_transp_2"/>
    <property type="match status" value="1"/>
</dbReference>
<keyword evidence="8 10" id="KW-0472">Membrane</keyword>
<accession>A0ABV8I7S3</accession>
<gene>
    <name evidence="11" type="ORF">ACFOWE_16770</name>
</gene>
<keyword evidence="2" id="KW-0813">Transport</keyword>
<evidence type="ECO:0000256" key="6">
    <source>
        <dbReference type="ARBA" id="ARBA00022970"/>
    </source>
</evidence>
<feature type="transmembrane region" description="Helical" evidence="10">
    <location>
        <begin position="16"/>
        <end position="34"/>
    </location>
</feature>
<organism evidence="11 12">
    <name type="scientific">Planomonospora corallina</name>
    <dbReference type="NCBI Taxonomy" id="1806052"/>
    <lineage>
        <taxon>Bacteria</taxon>
        <taxon>Bacillati</taxon>
        <taxon>Actinomycetota</taxon>
        <taxon>Actinomycetes</taxon>
        <taxon>Streptosporangiales</taxon>
        <taxon>Streptosporangiaceae</taxon>
        <taxon>Planomonospora</taxon>
    </lineage>
</organism>
<evidence type="ECO:0000256" key="7">
    <source>
        <dbReference type="ARBA" id="ARBA00022989"/>
    </source>
</evidence>
<name>A0ABV8I7S3_9ACTN</name>
<keyword evidence="7 10" id="KW-1133">Transmembrane helix</keyword>
<keyword evidence="4" id="KW-0997">Cell inner membrane</keyword>
<reference evidence="12" key="1">
    <citation type="journal article" date="2019" name="Int. J. Syst. Evol. Microbiol.">
        <title>The Global Catalogue of Microorganisms (GCM) 10K type strain sequencing project: providing services to taxonomists for standard genome sequencing and annotation.</title>
        <authorList>
            <consortium name="The Broad Institute Genomics Platform"/>
            <consortium name="The Broad Institute Genome Sequencing Center for Infectious Disease"/>
            <person name="Wu L."/>
            <person name="Ma J."/>
        </authorList>
    </citation>
    <scope>NUCLEOTIDE SEQUENCE [LARGE SCALE GENOMIC DNA]</scope>
    <source>
        <strain evidence="12">TBRC 4489</strain>
    </source>
</reference>
<sequence>MVYGVLRLINFAHSEIFMIGTMASLTVLTTIGISSPVSGVALIGLLMLMAVAGMLASGGTAVLLERIAYRPLRRHGSSKLAALISAIGASLFLMEFFALVAIPWLFDREGQGRNIIGVKRFMDREVVFSIGDLTVTNDQLIVLGAAVMMMILLDLLVNRTKIGRGIRATAQDPQTAVLMGVNIDRVIRTTFLIGGAMAGVAGMLWLLKYENTRFNIGFLLGIKAFTAAVLGGIGNVRGALVGGFVLGLVENYGASFFGSAWLDVVAFAILVLVLMFRPTGILGESLQVARA</sequence>
<dbReference type="InterPro" id="IPR052157">
    <property type="entry name" value="BCAA_transport_permease"/>
</dbReference>
<keyword evidence="3" id="KW-1003">Cell membrane</keyword>
<feature type="transmembrane region" description="Helical" evidence="10">
    <location>
        <begin position="40"/>
        <end position="68"/>
    </location>
</feature>
<dbReference type="InterPro" id="IPR001851">
    <property type="entry name" value="ABC_transp_permease"/>
</dbReference>
<dbReference type="RefSeq" id="WP_377289173.1">
    <property type="nucleotide sequence ID" value="NZ_JBHSBM010000017.1"/>
</dbReference>
<keyword evidence="6" id="KW-0029">Amino-acid transport</keyword>
<dbReference type="EMBL" id="JBHSBM010000017">
    <property type="protein sequence ID" value="MFC4059960.1"/>
    <property type="molecule type" value="Genomic_DNA"/>
</dbReference>
<dbReference type="Proteomes" id="UP001595850">
    <property type="component" value="Unassembled WGS sequence"/>
</dbReference>
<evidence type="ECO:0000256" key="5">
    <source>
        <dbReference type="ARBA" id="ARBA00022692"/>
    </source>
</evidence>
<dbReference type="CDD" id="cd06582">
    <property type="entry name" value="TM_PBP1_LivH_like"/>
    <property type="match status" value="1"/>
</dbReference>